<evidence type="ECO:0000313" key="2">
    <source>
        <dbReference type="EMBL" id="GJT26992.1"/>
    </source>
</evidence>
<accession>A0ABQ5ER93</accession>
<dbReference type="EMBL" id="BQNB010016591">
    <property type="protein sequence ID" value="GJT53488.1"/>
    <property type="molecule type" value="Genomic_DNA"/>
</dbReference>
<comment type="caution">
    <text evidence="3">The sequence shown here is derived from an EMBL/GenBank/DDBJ whole genome shotgun (WGS) entry which is preliminary data.</text>
</comment>
<keyword evidence="5" id="KW-1185">Reference proteome</keyword>
<gene>
    <name evidence="2" type="ORF">Tco_0907267</name>
    <name evidence="3" type="ORF">Tco_0988542</name>
    <name evidence="4" type="ORF">Tco_1092199</name>
</gene>
<organism evidence="3 5">
    <name type="scientific">Tanacetum coccineum</name>
    <dbReference type="NCBI Taxonomy" id="301880"/>
    <lineage>
        <taxon>Eukaryota</taxon>
        <taxon>Viridiplantae</taxon>
        <taxon>Streptophyta</taxon>
        <taxon>Embryophyta</taxon>
        <taxon>Tracheophyta</taxon>
        <taxon>Spermatophyta</taxon>
        <taxon>Magnoliopsida</taxon>
        <taxon>eudicotyledons</taxon>
        <taxon>Gunneridae</taxon>
        <taxon>Pentapetalae</taxon>
        <taxon>asterids</taxon>
        <taxon>campanulids</taxon>
        <taxon>Asterales</taxon>
        <taxon>Asteraceae</taxon>
        <taxon>Asteroideae</taxon>
        <taxon>Anthemideae</taxon>
        <taxon>Anthemidinae</taxon>
        <taxon>Tanacetum</taxon>
    </lineage>
</organism>
<dbReference type="EMBL" id="BQNB010020503">
    <property type="protein sequence ID" value="GJT96681.1"/>
    <property type="molecule type" value="Genomic_DNA"/>
</dbReference>
<feature type="region of interest" description="Disordered" evidence="1">
    <location>
        <begin position="1"/>
        <end position="29"/>
    </location>
</feature>
<dbReference type="EMBL" id="BQNB010014338">
    <property type="protein sequence ID" value="GJT26992.1"/>
    <property type="molecule type" value="Genomic_DNA"/>
</dbReference>
<protein>
    <submittedName>
        <fullName evidence="3">Uncharacterized protein</fullName>
    </submittedName>
</protein>
<reference evidence="3" key="2">
    <citation type="submission" date="2022-01" db="EMBL/GenBank/DDBJ databases">
        <authorList>
            <person name="Yamashiro T."/>
            <person name="Shiraishi A."/>
            <person name="Satake H."/>
            <person name="Nakayama K."/>
        </authorList>
    </citation>
    <scope>NUCLEOTIDE SEQUENCE</scope>
</reference>
<evidence type="ECO:0000313" key="4">
    <source>
        <dbReference type="EMBL" id="GJT96681.1"/>
    </source>
</evidence>
<name>A0ABQ5ER93_9ASTR</name>
<dbReference type="Proteomes" id="UP001151760">
    <property type="component" value="Unassembled WGS sequence"/>
</dbReference>
<evidence type="ECO:0000256" key="1">
    <source>
        <dbReference type="SAM" id="MobiDB-lite"/>
    </source>
</evidence>
<feature type="compositionally biased region" description="Basic and acidic residues" evidence="1">
    <location>
        <begin position="9"/>
        <end position="19"/>
    </location>
</feature>
<reference evidence="3" key="1">
    <citation type="journal article" date="2022" name="Int. J. Mol. Sci.">
        <title>Draft Genome of Tanacetum Coccineum: Genomic Comparison of Closely Related Tanacetum-Family Plants.</title>
        <authorList>
            <person name="Yamashiro T."/>
            <person name="Shiraishi A."/>
            <person name="Nakayama K."/>
            <person name="Satake H."/>
        </authorList>
    </citation>
    <scope>NUCLEOTIDE SEQUENCE</scope>
</reference>
<evidence type="ECO:0000313" key="5">
    <source>
        <dbReference type="Proteomes" id="UP001151760"/>
    </source>
</evidence>
<sequence length="78" mass="8928">MKGFAPRLMDQEMNERLEDPAQGEKSQWDAFAERNRDAAATKVLTWEADLDLKRSVTIIQKEKDRTKEGGDDGPRMGF</sequence>
<proteinExistence type="predicted"/>
<evidence type="ECO:0000313" key="3">
    <source>
        <dbReference type="EMBL" id="GJT53488.1"/>
    </source>
</evidence>